<evidence type="ECO:0000256" key="1">
    <source>
        <dbReference type="SAM" id="Phobius"/>
    </source>
</evidence>
<name>A0A285J2L2_9GAMM</name>
<dbReference type="NCBIfam" id="TIGR02523">
    <property type="entry name" value="type_IV_pilV"/>
    <property type="match status" value="1"/>
</dbReference>
<dbReference type="InterPro" id="IPR012902">
    <property type="entry name" value="N_methyl_site"/>
</dbReference>
<dbReference type="Proteomes" id="UP000219353">
    <property type="component" value="Unassembled WGS sequence"/>
</dbReference>
<keyword evidence="3" id="KW-1185">Reference proteome</keyword>
<reference evidence="3" key="1">
    <citation type="submission" date="2017-09" db="EMBL/GenBank/DDBJ databases">
        <authorList>
            <person name="Varghese N."/>
            <person name="Submissions S."/>
        </authorList>
    </citation>
    <scope>NUCLEOTIDE SEQUENCE [LARGE SCALE GENOMIC DNA]</scope>
    <source>
        <strain evidence="3">CGMCC 1.12461</strain>
    </source>
</reference>
<dbReference type="Pfam" id="PF07963">
    <property type="entry name" value="N_methyl"/>
    <property type="match status" value="1"/>
</dbReference>
<feature type="transmembrane region" description="Helical" evidence="1">
    <location>
        <begin position="12"/>
        <end position="35"/>
    </location>
</feature>
<evidence type="ECO:0000313" key="3">
    <source>
        <dbReference type="Proteomes" id="UP000219353"/>
    </source>
</evidence>
<evidence type="ECO:0000313" key="2">
    <source>
        <dbReference type="EMBL" id="SNY54529.1"/>
    </source>
</evidence>
<sequence>MNKVSGFNKQQGTSLLEVLIAVLVLAIGILGVVGLQSVSLRSTNTAHERAMAVILTETLFEVMRTTGPVSRTNAFEMSTCDGVGGIPVTRDWQEDVKQVTAECALVEWADGVYTVTIDWSDQRLNANSVVVMEVRP</sequence>
<keyword evidence="1" id="KW-0812">Transmembrane</keyword>
<proteinExistence type="predicted"/>
<gene>
    <name evidence="2" type="ORF">SAMN06297280_2672</name>
</gene>
<organism evidence="2 3">
    <name type="scientific">Arsukibacterium tuosuense</name>
    <dbReference type="NCBI Taxonomy" id="1323745"/>
    <lineage>
        <taxon>Bacteria</taxon>
        <taxon>Pseudomonadati</taxon>
        <taxon>Pseudomonadota</taxon>
        <taxon>Gammaproteobacteria</taxon>
        <taxon>Chromatiales</taxon>
        <taxon>Chromatiaceae</taxon>
        <taxon>Arsukibacterium</taxon>
    </lineage>
</organism>
<keyword evidence="1" id="KW-0472">Membrane</keyword>
<dbReference type="EMBL" id="OBEB01000005">
    <property type="protein sequence ID" value="SNY54529.1"/>
    <property type="molecule type" value="Genomic_DNA"/>
</dbReference>
<keyword evidence="1" id="KW-1133">Transmembrane helix</keyword>
<protein>
    <submittedName>
        <fullName evidence="2">Type IV pilus assembly protein PilV</fullName>
    </submittedName>
</protein>
<dbReference type="RefSeq" id="WP_170949007.1">
    <property type="nucleotide sequence ID" value="NZ_OBEB01000005.1"/>
</dbReference>
<dbReference type="AlphaFoldDB" id="A0A285J2L2"/>
<dbReference type="InterPro" id="IPR013362">
    <property type="entry name" value="Pilus_4_PilV"/>
</dbReference>
<accession>A0A285J2L2</accession>